<sequence length="104" mass="11018">MEPISLKANSAFLFASHKRQSSLFGSGKEYVYGYSASLIAGSKDYVSFASAVNFTGELYIQGGASVLDVQLNNVQLGLYHGESQAPSLSAMNDIIALNSTLSDS</sequence>
<organism evidence="1 2">
    <name type="scientific">Thanatephorus cucumeris (strain AG1-IB / isolate 7/3/14)</name>
    <name type="common">Lettuce bottom rot fungus</name>
    <name type="synonym">Rhizoctonia solani</name>
    <dbReference type="NCBI Taxonomy" id="1108050"/>
    <lineage>
        <taxon>Eukaryota</taxon>
        <taxon>Fungi</taxon>
        <taxon>Dikarya</taxon>
        <taxon>Basidiomycota</taxon>
        <taxon>Agaricomycotina</taxon>
        <taxon>Agaricomycetes</taxon>
        <taxon>Cantharellales</taxon>
        <taxon>Ceratobasidiaceae</taxon>
        <taxon>Rhizoctonia</taxon>
        <taxon>Rhizoctonia solani AG-1</taxon>
    </lineage>
</organism>
<keyword evidence="2" id="KW-1185">Reference proteome</keyword>
<dbReference type="AlphaFoldDB" id="A0A0B7F8R0"/>
<dbReference type="Proteomes" id="UP000059188">
    <property type="component" value="Unassembled WGS sequence"/>
</dbReference>
<proteinExistence type="predicted"/>
<protein>
    <submittedName>
        <fullName evidence="1">Uncharacterized protein</fullName>
    </submittedName>
</protein>
<dbReference type="OrthoDB" id="5598830at2759"/>
<dbReference type="STRING" id="1108050.A0A0B7F8R0"/>
<accession>A0A0B7F8R0</accession>
<gene>
    <name evidence="1" type="ORF">RSOLAG1IB_07069</name>
</gene>
<evidence type="ECO:0000313" key="1">
    <source>
        <dbReference type="EMBL" id="CEL54466.1"/>
    </source>
</evidence>
<dbReference type="EMBL" id="LN679116">
    <property type="protein sequence ID" value="CEL54466.1"/>
    <property type="molecule type" value="Genomic_DNA"/>
</dbReference>
<evidence type="ECO:0000313" key="2">
    <source>
        <dbReference type="Proteomes" id="UP000059188"/>
    </source>
</evidence>
<name>A0A0B7F8R0_THACB</name>
<reference evidence="1 2" key="1">
    <citation type="submission" date="2014-11" db="EMBL/GenBank/DDBJ databases">
        <authorList>
            <person name="Wibberg Daniel"/>
        </authorList>
    </citation>
    <scope>NUCLEOTIDE SEQUENCE [LARGE SCALE GENOMIC DNA]</scope>
    <source>
        <strain evidence="1">Rhizoctonia solani AG1-IB 7/3/14</strain>
    </source>
</reference>